<dbReference type="RefSeq" id="WP_092159764.1">
    <property type="nucleotide sequence ID" value="NZ_FNGA01000002.1"/>
</dbReference>
<dbReference type="EMBL" id="FNGA01000002">
    <property type="protein sequence ID" value="SDK86912.1"/>
    <property type="molecule type" value="Genomic_DNA"/>
</dbReference>
<dbReference type="STRING" id="246191.SAMN05660337_1512"/>
<dbReference type="Proteomes" id="UP000199053">
    <property type="component" value="Unassembled WGS sequence"/>
</dbReference>
<proteinExistence type="predicted"/>
<dbReference type="InterPro" id="IPR050472">
    <property type="entry name" value="Anth_synth/Amidotransfase"/>
</dbReference>
<dbReference type="GO" id="GO:0005829">
    <property type="term" value="C:cytosol"/>
    <property type="evidence" value="ECO:0007669"/>
    <property type="project" value="TreeGrafter"/>
</dbReference>
<dbReference type="Gene3D" id="3.40.50.880">
    <property type="match status" value="1"/>
</dbReference>
<accession>A0A1G9FEZ8</accession>
<organism evidence="3 4">
    <name type="scientific">Maridesulfovibrio ferrireducens</name>
    <dbReference type="NCBI Taxonomy" id="246191"/>
    <lineage>
        <taxon>Bacteria</taxon>
        <taxon>Pseudomonadati</taxon>
        <taxon>Thermodesulfobacteriota</taxon>
        <taxon>Desulfovibrionia</taxon>
        <taxon>Desulfovibrionales</taxon>
        <taxon>Desulfovibrionaceae</taxon>
        <taxon>Maridesulfovibrio</taxon>
    </lineage>
</organism>
<dbReference type="GO" id="GO:0004049">
    <property type="term" value="F:anthranilate synthase activity"/>
    <property type="evidence" value="ECO:0007669"/>
    <property type="project" value="TreeGrafter"/>
</dbReference>
<dbReference type="CDD" id="cd01743">
    <property type="entry name" value="GATase1_Anthranilate_Synthase"/>
    <property type="match status" value="1"/>
</dbReference>
<sequence length="181" mass="19785">MKILLIDNNDSFTNNLEHLLIKEIKGAEVTVVAYSNEKSVELNSYDLLVISPGPGKPQDYPGYEAVIDSGKPVLGICLGMQIINEHFGGQTSRLSGCFHGRTENIDFNGQDLAVARYHSLYCNVIAEGLEIVAANSQGVPMAIAHNQLPLLGYQFHPESFLTEQAGVFIDYALDFLGISQL</sequence>
<keyword evidence="1" id="KW-0315">Glutamine amidotransferase</keyword>
<dbReference type="PANTHER" id="PTHR43418">
    <property type="entry name" value="MULTIFUNCTIONAL TRYPTOPHAN BIOSYNTHESIS PROTEIN-RELATED"/>
    <property type="match status" value="1"/>
</dbReference>
<evidence type="ECO:0000313" key="4">
    <source>
        <dbReference type="Proteomes" id="UP000199053"/>
    </source>
</evidence>
<dbReference type="PRINTS" id="PR00097">
    <property type="entry name" value="ANTSNTHASEII"/>
</dbReference>
<dbReference type="InterPro" id="IPR029062">
    <property type="entry name" value="Class_I_gatase-like"/>
</dbReference>
<evidence type="ECO:0000313" key="3">
    <source>
        <dbReference type="EMBL" id="SDK86912.1"/>
    </source>
</evidence>
<dbReference type="InterPro" id="IPR017926">
    <property type="entry name" value="GATASE"/>
</dbReference>
<feature type="domain" description="Glutamine amidotransferase" evidence="2">
    <location>
        <begin position="4"/>
        <end position="165"/>
    </location>
</feature>
<evidence type="ECO:0000259" key="2">
    <source>
        <dbReference type="Pfam" id="PF00117"/>
    </source>
</evidence>
<dbReference type="PROSITE" id="PS51273">
    <property type="entry name" value="GATASE_TYPE_1"/>
    <property type="match status" value="1"/>
</dbReference>
<dbReference type="GO" id="GO:0000162">
    <property type="term" value="P:L-tryptophan biosynthetic process"/>
    <property type="evidence" value="ECO:0007669"/>
    <property type="project" value="TreeGrafter"/>
</dbReference>
<dbReference type="PRINTS" id="PR00096">
    <property type="entry name" value="GATASE"/>
</dbReference>
<gene>
    <name evidence="3" type="ORF">SAMN05660337_1512</name>
</gene>
<dbReference type="PANTHER" id="PTHR43418:SF4">
    <property type="entry name" value="MULTIFUNCTIONAL TRYPTOPHAN BIOSYNTHESIS PROTEIN"/>
    <property type="match status" value="1"/>
</dbReference>
<dbReference type="InterPro" id="IPR006221">
    <property type="entry name" value="TrpG/PapA_dom"/>
</dbReference>
<dbReference type="AlphaFoldDB" id="A0A1G9FEZ8"/>
<dbReference type="SUPFAM" id="SSF52317">
    <property type="entry name" value="Class I glutamine amidotransferase-like"/>
    <property type="match status" value="1"/>
</dbReference>
<reference evidence="4" key="1">
    <citation type="submission" date="2016-10" db="EMBL/GenBank/DDBJ databases">
        <authorList>
            <person name="Varghese N."/>
            <person name="Submissions S."/>
        </authorList>
    </citation>
    <scope>NUCLEOTIDE SEQUENCE [LARGE SCALE GENOMIC DNA]</scope>
    <source>
        <strain evidence="4">DSM 16995</strain>
    </source>
</reference>
<protein>
    <submittedName>
        <fullName evidence="3">Para-aminobenzoate synthetase component 2</fullName>
    </submittedName>
</protein>
<dbReference type="Pfam" id="PF00117">
    <property type="entry name" value="GATase"/>
    <property type="match status" value="1"/>
</dbReference>
<evidence type="ECO:0000256" key="1">
    <source>
        <dbReference type="ARBA" id="ARBA00022962"/>
    </source>
</evidence>
<keyword evidence="4" id="KW-1185">Reference proteome</keyword>
<dbReference type="OrthoDB" id="9786812at2"/>
<name>A0A1G9FEZ8_9BACT</name>